<sequence>MNAIEEEKNNLRTRCGYKPSECIFSFERNLSDAGAVAIGKCLHFGIDLVCSGGLHTFFKILWEYSLNHINIGSPRVFMYLNKRMKEIDELVKTYPDETLYNNTNFQSKIGEMILILHDAPKHPKLTWPKVGVETHNESWIRGLESAIDTEIVNKVWKPDGDLKILKTVGNEICKNLADHSLERVLFWMKFTYEEESKVKKENSKNSLSTVDRSSGGKSKNEVGYYFLSLFSEFYKELAKKQQIRMHEEFLSLIEIFRAHDLRFTNSFKRNLLGLMARILCEVPRWKIPAANSLVKDPVVISRAIQQIPKFFHEVLQYPSVSSGNLSKMLKKKGKIDSIKKDSKKLSMEEQFEAFDKAMEVYMSK</sequence>
<name>A0A6C0DA34_9ZZZZ</name>
<dbReference type="AlphaFoldDB" id="A0A6C0DA34"/>
<protein>
    <submittedName>
        <fullName evidence="1">Uncharacterized protein</fullName>
    </submittedName>
</protein>
<organism evidence="1">
    <name type="scientific">viral metagenome</name>
    <dbReference type="NCBI Taxonomy" id="1070528"/>
    <lineage>
        <taxon>unclassified sequences</taxon>
        <taxon>metagenomes</taxon>
        <taxon>organismal metagenomes</taxon>
    </lineage>
</organism>
<proteinExistence type="predicted"/>
<evidence type="ECO:0000313" key="1">
    <source>
        <dbReference type="EMBL" id="QHT12505.1"/>
    </source>
</evidence>
<reference evidence="1" key="1">
    <citation type="journal article" date="2020" name="Nature">
        <title>Giant virus diversity and host interactions through global metagenomics.</title>
        <authorList>
            <person name="Schulz F."/>
            <person name="Roux S."/>
            <person name="Paez-Espino D."/>
            <person name="Jungbluth S."/>
            <person name="Walsh D.A."/>
            <person name="Denef V.J."/>
            <person name="McMahon K.D."/>
            <person name="Konstantinidis K.T."/>
            <person name="Eloe-Fadrosh E.A."/>
            <person name="Kyrpides N.C."/>
            <person name="Woyke T."/>
        </authorList>
    </citation>
    <scope>NUCLEOTIDE SEQUENCE</scope>
    <source>
        <strain evidence="1">GVMAG-M-3300023174-129</strain>
    </source>
</reference>
<dbReference type="EMBL" id="MN739547">
    <property type="protein sequence ID" value="QHT12505.1"/>
    <property type="molecule type" value="Genomic_DNA"/>
</dbReference>
<accession>A0A6C0DA34</accession>